<dbReference type="InterPro" id="IPR000640">
    <property type="entry name" value="EFG_V-like"/>
</dbReference>
<dbReference type="Pfam" id="PF00009">
    <property type="entry name" value="GTP_EFTU"/>
    <property type="match status" value="1"/>
</dbReference>
<evidence type="ECO:0000313" key="3">
    <source>
        <dbReference type="EMBL" id="GAB68898.1"/>
    </source>
</evidence>
<accession>K6UMU1</accession>
<dbReference type="EMBL" id="DF157106">
    <property type="protein sequence ID" value="GAB68898.1"/>
    <property type="molecule type" value="Genomic_DNA"/>
</dbReference>
<dbReference type="AlphaFoldDB" id="K6UMU1"/>
<dbReference type="Gene3D" id="3.30.70.870">
    <property type="entry name" value="Elongation Factor G (Translational Gtpase), domain 3"/>
    <property type="match status" value="1"/>
</dbReference>
<dbReference type="InterPro" id="IPR035647">
    <property type="entry name" value="EFG_III/V"/>
</dbReference>
<dbReference type="InterPro" id="IPR027417">
    <property type="entry name" value="P-loop_NTPase"/>
</dbReference>
<feature type="domain" description="Tr-type G" evidence="2">
    <location>
        <begin position="35"/>
        <end position="219"/>
    </location>
</feature>
<feature type="region of interest" description="Disordered" evidence="1">
    <location>
        <begin position="235"/>
        <end position="278"/>
    </location>
</feature>
<organism evidence="3 4">
    <name type="scientific">Plasmodium cynomolgi (strain B)</name>
    <dbReference type="NCBI Taxonomy" id="1120755"/>
    <lineage>
        <taxon>Eukaryota</taxon>
        <taxon>Sar</taxon>
        <taxon>Alveolata</taxon>
        <taxon>Apicomplexa</taxon>
        <taxon>Aconoidasida</taxon>
        <taxon>Haemosporida</taxon>
        <taxon>Plasmodiidae</taxon>
        <taxon>Plasmodium</taxon>
        <taxon>Plasmodium (Plasmodium)</taxon>
    </lineage>
</organism>
<dbReference type="RefSeq" id="XP_004224845.1">
    <property type="nucleotide sequence ID" value="XM_004224797.1"/>
</dbReference>
<dbReference type="InterPro" id="IPR000795">
    <property type="entry name" value="T_Tr_GTP-bd_dom"/>
</dbReference>
<dbReference type="InterPro" id="IPR035651">
    <property type="entry name" value="BipA_V"/>
</dbReference>
<gene>
    <name evidence="3" type="ORF">PCYB_143260</name>
</gene>
<dbReference type="GO" id="GO:0005829">
    <property type="term" value="C:cytosol"/>
    <property type="evidence" value="ECO:0007669"/>
    <property type="project" value="TreeGrafter"/>
</dbReference>
<dbReference type="Pfam" id="PF00679">
    <property type="entry name" value="EFG_C"/>
    <property type="match status" value="1"/>
</dbReference>
<dbReference type="SUPFAM" id="SSF52540">
    <property type="entry name" value="P-loop containing nucleoside triphosphate hydrolases"/>
    <property type="match status" value="1"/>
</dbReference>
<dbReference type="InterPro" id="IPR005225">
    <property type="entry name" value="Small_GTP-bd"/>
</dbReference>
<dbReference type="PhylomeDB" id="K6UMU1"/>
<dbReference type="PANTHER" id="PTHR42908">
    <property type="entry name" value="TRANSLATION ELONGATION FACTOR-RELATED"/>
    <property type="match status" value="1"/>
</dbReference>
<sequence length="696" mass="77921">MNNLLKNHSVNNLLKSHNMNYILNEHNMCAAQRVTTLVDKLLKQGGEETKNERVMDHNDLEKERGITIMSKVTRIKYDDYFFNIVDTPGHSDFGGEVERVLNLIDGVCLIIDVVEGPKNQTKFVLKKSLLNPKCKIIVIMNKFDKPSNIKKKEEIENEIFDLFAELNAPDELMNYPILYASAKNGWCTDNFEDAKQNKCAHNNVLVIFKKMIEYFDSPLKLSSCSGNPSDVDAKIGSQKSITGDDANGITPSVGGSLGRDTSKDGSLVEDPSKRHPCGEDKEVEAKIMSEPFRMLVSLIDHQEGVGVTVTGKIYGGVIKKGDTIIVKNEENKVKGTCVIKNIFYMKGRKIENANFASAGDIVNISFSKGVTPSVNDTLSSEESVSSLKARPIDPPVLCLKISQNTSPLTGKDGKHITLSSIGNRLKREAAINVAIEINESEKKDSYEVKGRGELQLGILIEKLRREGYEMTISSPNVIYTKDEKGNLLEPVEEFHITIPSVISSTVIEKLNTRKAEIVDIINDDNDNTFIKCICPSRNFFGMRSYLRDVSKGTSIINSELREYKKKQASYRSDRNGVIISSSNGTTTAFSLDPIQLKGNLFVSENYPTYEGMIIGEHFLSNDIEMNAVKVKPVQHLRNKGHEETIRINHKNVTIEYALSFIQDDEEIEVTPKRIVMRKKILNTEQRKTANRKAKNG</sequence>
<dbReference type="Gene3D" id="3.30.70.240">
    <property type="match status" value="1"/>
</dbReference>
<dbReference type="PANTHER" id="PTHR42908:SF8">
    <property type="entry name" value="TR-TYPE G DOMAIN-CONTAINING PROTEIN"/>
    <property type="match status" value="1"/>
</dbReference>
<dbReference type="OrthoDB" id="364892at2759"/>
<dbReference type="eggNOG" id="KOG0462">
    <property type="taxonomic scope" value="Eukaryota"/>
</dbReference>
<dbReference type="Gene3D" id="2.40.50.250">
    <property type="entry name" value="bipa protein"/>
    <property type="match status" value="1"/>
</dbReference>
<dbReference type="NCBIfam" id="TIGR00231">
    <property type="entry name" value="small_GTP"/>
    <property type="match status" value="1"/>
</dbReference>
<dbReference type="GO" id="GO:0003924">
    <property type="term" value="F:GTPase activity"/>
    <property type="evidence" value="ECO:0007669"/>
    <property type="project" value="InterPro"/>
</dbReference>
<proteinExistence type="predicted"/>
<protein>
    <submittedName>
        <fullName evidence="3">GTP-binding protein TypA</fullName>
    </submittedName>
</protein>
<evidence type="ECO:0000259" key="2">
    <source>
        <dbReference type="PROSITE" id="PS51722"/>
    </source>
</evidence>
<reference evidence="3 4" key="1">
    <citation type="journal article" date="2012" name="Nat. Genet.">
        <title>Plasmodium cynomolgi genome sequences provide insight into Plasmodium vivax and the monkey malaria clade.</title>
        <authorList>
            <person name="Tachibana S."/>
            <person name="Sullivan S.A."/>
            <person name="Kawai S."/>
            <person name="Nakamura S."/>
            <person name="Kim H.R."/>
            <person name="Goto N."/>
            <person name="Arisue N."/>
            <person name="Palacpac N.M.Q."/>
            <person name="Honma H."/>
            <person name="Yagi M."/>
            <person name="Tougan T."/>
            <person name="Katakai Y."/>
            <person name="Kaneko O."/>
            <person name="Mita T."/>
            <person name="Kita K."/>
            <person name="Yasutomi Y."/>
            <person name="Sutton P.L."/>
            <person name="Shakhbatyan R."/>
            <person name="Horii T."/>
            <person name="Yasunaga T."/>
            <person name="Barnwell J.W."/>
            <person name="Escalante A.A."/>
            <person name="Carlton J.M."/>
            <person name="Tanabe K."/>
        </authorList>
    </citation>
    <scope>NUCLEOTIDE SEQUENCE [LARGE SCALE GENOMIC DNA]</scope>
    <source>
        <strain evidence="3 4">B</strain>
    </source>
</reference>
<evidence type="ECO:0000256" key="1">
    <source>
        <dbReference type="SAM" id="MobiDB-lite"/>
    </source>
</evidence>
<dbReference type="SUPFAM" id="SSF54980">
    <property type="entry name" value="EF-G C-terminal domain-like"/>
    <property type="match status" value="2"/>
</dbReference>
<dbReference type="InterPro" id="IPR042116">
    <property type="entry name" value="TypA/BipA_C"/>
</dbReference>
<dbReference type="Proteomes" id="UP000006319">
    <property type="component" value="Chromosome 14"/>
</dbReference>
<evidence type="ECO:0000313" key="4">
    <source>
        <dbReference type="Proteomes" id="UP000006319"/>
    </source>
</evidence>
<dbReference type="GO" id="GO:0005525">
    <property type="term" value="F:GTP binding"/>
    <property type="evidence" value="ECO:0007669"/>
    <property type="project" value="InterPro"/>
</dbReference>
<dbReference type="OMA" id="MSMLFTI"/>
<dbReference type="GeneID" id="14695279"/>
<name>K6UMU1_PLACD</name>
<dbReference type="SUPFAM" id="SSF50447">
    <property type="entry name" value="Translation proteins"/>
    <property type="match status" value="1"/>
</dbReference>
<dbReference type="Gene3D" id="2.40.30.10">
    <property type="entry name" value="Translation factors"/>
    <property type="match status" value="1"/>
</dbReference>
<dbReference type="PROSITE" id="PS51722">
    <property type="entry name" value="G_TR_2"/>
    <property type="match status" value="1"/>
</dbReference>
<dbReference type="KEGG" id="pcy:PCYB_143260"/>
<dbReference type="GO" id="GO:1990904">
    <property type="term" value="C:ribonucleoprotein complex"/>
    <property type="evidence" value="ECO:0007669"/>
    <property type="project" value="TreeGrafter"/>
</dbReference>
<dbReference type="InterPro" id="IPR009000">
    <property type="entry name" value="Transl_B-barrel_sf"/>
</dbReference>
<dbReference type="Pfam" id="PF21018">
    <property type="entry name" value="BipA_C"/>
    <property type="match status" value="1"/>
</dbReference>
<dbReference type="CDD" id="cd03710">
    <property type="entry name" value="BipA_TypA_C"/>
    <property type="match status" value="1"/>
</dbReference>
<keyword evidence="4" id="KW-1185">Reference proteome</keyword>
<dbReference type="Gene3D" id="3.40.50.300">
    <property type="entry name" value="P-loop containing nucleotide triphosphate hydrolases"/>
    <property type="match status" value="1"/>
</dbReference>
<dbReference type="VEuPathDB" id="PlasmoDB:PCYB_143260"/>
<dbReference type="PRINTS" id="PR00315">
    <property type="entry name" value="ELONGATNFCT"/>
</dbReference>
<dbReference type="InterPro" id="IPR048876">
    <property type="entry name" value="BipA_C"/>
</dbReference>